<evidence type="ECO:0000256" key="7">
    <source>
        <dbReference type="ARBA" id="ARBA00023004"/>
    </source>
</evidence>
<evidence type="ECO:0000313" key="13">
    <source>
        <dbReference type="EMBL" id="GAA4339517.1"/>
    </source>
</evidence>
<organism evidence="13 14">
    <name type="scientific">Streptomyces venetus</name>
    <dbReference type="NCBI Taxonomy" id="1701086"/>
    <lineage>
        <taxon>Bacteria</taxon>
        <taxon>Bacillati</taxon>
        <taxon>Actinomycetota</taxon>
        <taxon>Actinomycetes</taxon>
        <taxon>Kitasatosporales</taxon>
        <taxon>Streptomycetaceae</taxon>
        <taxon>Streptomyces</taxon>
    </lineage>
</organism>
<dbReference type="PANTHER" id="PTHR30521:SF4">
    <property type="entry name" value="DEFERROCHELATASE"/>
    <property type="match status" value="1"/>
</dbReference>
<accession>A0ABP8HHN3</accession>
<keyword evidence="6" id="KW-0560">Oxidoreductase</keyword>
<evidence type="ECO:0000256" key="8">
    <source>
        <dbReference type="ARBA" id="ARBA00025737"/>
    </source>
</evidence>
<dbReference type="Pfam" id="PF04261">
    <property type="entry name" value="Dyp_perox_N"/>
    <property type="match status" value="1"/>
</dbReference>
<evidence type="ECO:0008006" key="15">
    <source>
        <dbReference type="Google" id="ProtNLM"/>
    </source>
</evidence>
<dbReference type="InterPro" id="IPR011008">
    <property type="entry name" value="Dimeric_a/b-barrel"/>
</dbReference>
<dbReference type="NCBIfam" id="TIGR01413">
    <property type="entry name" value="Dyp_perox_fam"/>
    <property type="match status" value="1"/>
</dbReference>
<evidence type="ECO:0000256" key="10">
    <source>
        <dbReference type="SAM" id="SignalP"/>
    </source>
</evidence>
<keyword evidence="14" id="KW-1185">Reference proteome</keyword>
<comment type="caution">
    <text evidence="13">The sequence shown here is derived from an EMBL/GenBank/DDBJ whole genome shotgun (WGS) entry which is preliminary data.</text>
</comment>
<evidence type="ECO:0000256" key="6">
    <source>
        <dbReference type="ARBA" id="ARBA00023002"/>
    </source>
</evidence>
<evidence type="ECO:0000259" key="11">
    <source>
        <dbReference type="Pfam" id="PF04261"/>
    </source>
</evidence>
<evidence type="ECO:0000256" key="3">
    <source>
        <dbReference type="ARBA" id="ARBA00022617"/>
    </source>
</evidence>
<evidence type="ECO:0000256" key="2">
    <source>
        <dbReference type="ARBA" id="ARBA00022559"/>
    </source>
</evidence>
<proteinExistence type="inferred from homology"/>
<reference evidence="14" key="1">
    <citation type="journal article" date="2019" name="Int. J. Syst. Evol. Microbiol.">
        <title>The Global Catalogue of Microorganisms (GCM) 10K type strain sequencing project: providing services to taxonomists for standard genome sequencing and annotation.</title>
        <authorList>
            <consortium name="The Broad Institute Genomics Platform"/>
            <consortium name="The Broad Institute Genome Sequencing Center for Infectious Disease"/>
            <person name="Wu L."/>
            <person name="Ma J."/>
        </authorList>
    </citation>
    <scope>NUCLEOTIDE SEQUENCE [LARGE SCALE GENOMIC DNA]</scope>
    <source>
        <strain evidence="14">JCM 31290</strain>
    </source>
</reference>
<dbReference type="PROSITE" id="PS51404">
    <property type="entry name" value="DYP_PEROXIDASE"/>
    <property type="match status" value="1"/>
</dbReference>
<evidence type="ECO:0000313" key="14">
    <source>
        <dbReference type="Proteomes" id="UP001501115"/>
    </source>
</evidence>
<name>A0ABP8HHN3_9ACTN</name>
<feature type="domain" description="Dyp-type peroxidase N-terminal" evidence="11">
    <location>
        <begin position="77"/>
        <end position="160"/>
    </location>
</feature>
<feature type="signal peptide" evidence="10">
    <location>
        <begin position="1"/>
        <end position="27"/>
    </location>
</feature>
<keyword evidence="7" id="KW-0408">Iron</keyword>
<keyword evidence="2" id="KW-0575">Peroxidase</keyword>
<evidence type="ECO:0000259" key="12">
    <source>
        <dbReference type="Pfam" id="PF20628"/>
    </source>
</evidence>
<dbReference type="PROSITE" id="PS51318">
    <property type="entry name" value="TAT"/>
    <property type="match status" value="1"/>
</dbReference>
<feature type="chain" id="PRO_5046534854" description="Dyp-type peroxidase" evidence="10">
    <location>
        <begin position="28"/>
        <end position="366"/>
    </location>
</feature>
<dbReference type="PANTHER" id="PTHR30521">
    <property type="entry name" value="DEFERROCHELATASE/PEROXIDASE"/>
    <property type="match status" value="1"/>
</dbReference>
<dbReference type="SUPFAM" id="SSF54909">
    <property type="entry name" value="Dimeric alpha+beta barrel"/>
    <property type="match status" value="1"/>
</dbReference>
<dbReference type="EMBL" id="BAABET010000017">
    <property type="protein sequence ID" value="GAA4339517.1"/>
    <property type="molecule type" value="Genomic_DNA"/>
</dbReference>
<keyword evidence="4" id="KW-0479">Metal-binding</keyword>
<gene>
    <name evidence="13" type="ORF">GCM10023086_74570</name>
</gene>
<sequence>MTVTSRRRLLKISAAAAGAGSFGAVGAAALFEGTRERQEAPAHLRGAAPLPYAQVISIDLAPSCGRADTLRTAHRAITEIDGGDLAAWLALGPNAFSAQATRPRHLTEMPSFMGDVLDPDESHGDLLFHITGSSSRSVGQAVEQVLSALPEQRVRWRLDGSRPENRAEHGRGLSRNPFHFTEGYANPATETEITDRTTVTAGQGEPSWAVGGSYQVIRIIRLATDFWDRDTLDEQERIIGRHRDGRWLDGTPSTERAVFASDPQGRTTPLDAHVRRAVPDRRNPPPLIRRSYNYDRGPDDQGLIFSCFQADLQKGFETVQRRLRGEAMAKYTLTTGGGYFFVPPPGNTWLHAIAECDSPTSIGVGS</sequence>
<feature type="domain" description="Dyp-type peroxidase C-terminal" evidence="12">
    <location>
        <begin position="175"/>
        <end position="344"/>
    </location>
</feature>
<dbReference type="InterPro" id="IPR048328">
    <property type="entry name" value="Dyp_perox_C"/>
</dbReference>
<dbReference type="InterPro" id="IPR048327">
    <property type="entry name" value="Dyp_perox_N"/>
</dbReference>
<protein>
    <recommendedName>
        <fullName evidence="15">Dyp-type peroxidase</fullName>
    </recommendedName>
</protein>
<evidence type="ECO:0000256" key="4">
    <source>
        <dbReference type="ARBA" id="ARBA00022723"/>
    </source>
</evidence>
<feature type="region of interest" description="Disordered" evidence="9">
    <location>
        <begin position="160"/>
        <end position="180"/>
    </location>
</feature>
<evidence type="ECO:0000256" key="5">
    <source>
        <dbReference type="ARBA" id="ARBA00022729"/>
    </source>
</evidence>
<comment type="cofactor">
    <cofactor evidence="1">
        <name>heme b</name>
        <dbReference type="ChEBI" id="CHEBI:60344"/>
    </cofactor>
</comment>
<comment type="similarity">
    <text evidence="8">Belongs to the DyP-type peroxidase family.</text>
</comment>
<dbReference type="InterPro" id="IPR006311">
    <property type="entry name" value="TAT_signal"/>
</dbReference>
<evidence type="ECO:0000256" key="1">
    <source>
        <dbReference type="ARBA" id="ARBA00001970"/>
    </source>
</evidence>
<keyword evidence="5 10" id="KW-0732">Signal</keyword>
<feature type="compositionally biased region" description="Basic and acidic residues" evidence="9">
    <location>
        <begin position="160"/>
        <end position="171"/>
    </location>
</feature>
<dbReference type="Pfam" id="PF20628">
    <property type="entry name" value="Dyp_perox_C"/>
    <property type="match status" value="1"/>
</dbReference>
<dbReference type="InterPro" id="IPR006314">
    <property type="entry name" value="Dyp_peroxidase"/>
</dbReference>
<dbReference type="Proteomes" id="UP001501115">
    <property type="component" value="Unassembled WGS sequence"/>
</dbReference>
<keyword evidence="3" id="KW-0349">Heme</keyword>
<evidence type="ECO:0000256" key="9">
    <source>
        <dbReference type="SAM" id="MobiDB-lite"/>
    </source>
</evidence>